<dbReference type="SUPFAM" id="SSF141371">
    <property type="entry name" value="PilZ domain-like"/>
    <property type="match status" value="1"/>
</dbReference>
<name>A0A7Y4GXY0_9BRAD</name>
<dbReference type="AlphaFoldDB" id="A0A7Y4GXY0"/>
<keyword evidence="2" id="KW-1185">Reference proteome</keyword>
<gene>
    <name evidence="1" type="ORF">HCN58_29685</name>
</gene>
<accession>A0A7Y4GXY0</accession>
<sequence length="100" mass="11037">MDATGYTSSFSGINMMTIGDRRSIERARISKGALLSFAGRPGVFACTVYDITNSGAGIRLHDLRIIPLEFALTLDNFSSLRRCRLIWREGDFSGVAFDPD</sequence>
<dbReference type="Proteomes" id="UP000544122">
    <property type="component" value="Unassembled WGS sequence"/>
</dbReference>
<dbReference type="RefSeq" id="WP_171582889.1">
    <property type="nucleotide sequence ID" value="NZ_JAAVLX010000011.1"/>
</dbReference>
<evidence type="ECO:0000313" key="2">
    <source>
        <dbReference type="Proteomes" id="UP000544122"/>
    </source>
</evidence>
<reference evidence="1 2" key="1">
    <citation type="submission" date="2020-03" db="EMBL/GenBank/DDBJ databases">
        <title>Bradyrhizobium diversity isolated from nodules of Indigofera sp.</title>
        <authorList>
            <person name="Klepa M."/>
            <person name="Helene L."/>
            <person name="Hungria M."/>
        </authorList>
    </citation>
    <scope>NUCLEOTIDE SEQUENCE [LARGE SCALE GENOMIC DNA]</scope>
    <source>
        <strain evidence="1 2">WSM 1791</strain>
    </source>
</reference>
<comment type="caution">
    <text evidence="1">The sequence shown here is derived from an EMBL/GenBank/DDBJ whole genome shotgun (WGS) entry which is preliminary data.</text>
</comment>
<protein>
    <submittedName>
        <fullName evidence="1">PilZ domain-containing protein</fullName>
    </submittedName>
</protein>
<proteinExistence type="predicted"/>
<organism evidence="1 2">
    <name type="scientific">Bradyrhizobium australiense</name>
    <dbReference type="NCBI Taxonomy" id="2721161"/>
    <lineage>
        <taxon>Bacteria</taxon>
        <taxon>Pseudomonadati</taxon>
        <taxon>Pseudomonadota</taxon>
        <taxon>Alphaproteobacteria</taxon>
        <taxon>Hyphomicrobiales</taxon>
        <taxon>Nitrobacteraceae</taxon>
        <taxon>Bradyrhizobium</taxon>
    </lineage>
</organism>
<dbReference type="EMBL" id="JAAVLX010000011">
    <property type="protein sequence ID" value="NOJ43684.1"/>
    <property type="molecule type" value="Genomic_DNA"/>
</dbReference>
<evidence type="ECO:0000313" key="1">
    <source>
        <dbReference type="EMBL" id="NOJ43684.1"/>
    </source>
</evidence>